<feature type="region of interest" description="Disordered" evidence="1">
    <location>
        <begin position="1061"/>
        <end position="1089"/>
    </location>
</feature>
<feature type="compositionally biased region" description="Gly residues" evidence="1">
    <location>
        <begin position="472"/>
        <end position="487"/>
    </location>
</feature>
<evidence type="ECO:0000313" key="3">
    <source>
        <dbReference type="Proteomes" id="UP001165090"/>
    </source>
</evidence>
<evidence type="ECO:0000313" key="2">
    <source>
        <dbReference type="EMBL" id="GLI68542.1"/>
    </source>
</evidence>
<feature type="compositionally biased region" description="Gly residues" evidence="1">
    <location>
        <begin position="439"/>
        <end position="459"/>
    </location>
</feature>
<evidence type="ECO:0008006" key="4">
    <source>
        <dbReference type="Google" id="ProtNLM"/>
    </source>
</evidence>
<feature type="region of interest" description="Disordered" evidence="1">
    <location>
        <begin position="770"/>
        <end position="809"/>
    </location>
</feature>
<feature type="compositionally biased region" description="Pro residues" evidence="1">
    <location>
        <begin position="792"/>
        <end position="803"/>
    </location>
</feature>
<accession>A0ABQ5SGU0</accession>
<feature type="compositionally biased region" description="Gly residues" evidence="1">
    <location>
        <begin position="1061"/>
        <end position="1073"/>
    </location>
</feature>
<proteinExistence type="predicted"/>
<comment type="caution">
    <text evidence="2">The sequence shown here is derived from an EMBL/GenBank/DDBJ whole genome shotgun (WGS) entry which is preliminary data.</text>
</comment>
<feature type="non-terminal residue" evidence="2">
    <location>
        <position position="1"/>
    </location>
</feature>
<reference evidence="2 3" key="1">
    <citation type="journal article" date="2023" name="IScience">
        <title>Expanded male sex-determining region conserved during the evolution of homothallism in the green alga Volvox.</title>
        <authorList>
            <person name="Yamamoto K."/>
            <person name="Matsuzaki R."/>
            <person name="Mahakham W."/>
            <person name="Heman W."/>
            <person name="Sekimoto H."/>
            <person name="Kawachi M."/>
            <person name="Minakuchi Y."/>
            <person name="Toyoda A."/>
            <person name="Nozaki H."/>
        </authorList>
    </citation>
    <scope>NUCLEOTIDE SEQUENCE [LARGE SCALE GENOMIC DNA]</scope>
    <source>
        <strain evidence="2 3">NIES-4468</strain>
    </source>
</reference>
<feature type="region of interest" description="Disordered" evidence="1">
    <location>
        <begin position="437"/>
        <end position="489"/>
    </location>
</feature>
<evidence type="ECO:0000256" key="1">
    <source>
        <dbReference type="SAM" id="MobiDB-lite"/>
    </source>
</evidence>
<gene>
    <name evidence="2" type="ORF">VaNZ11_012984</name>
</gene>
<name>A0ABQ5SGU0_9CHLO</name>
<sequence length="1172" mass="118268">RRAALALASAKDGPEGPYSMLASALGDVLHRHEAEAVAELRHPVTKTLRVKQLLHEGAPTDALLPHGMIHGSALQLGGSGGLGGVSTAPGAAPGTEGAGFLRVVKGKYDIVVVLDLPSLLQTHGHRHSGGAQGGQVLAPTTMPAVVDPTGPLAVSARGAAAAMLLQTSLSTGVIGASGITSATNLSGVGSRGPLARSTSDLTTGMEPGLMLGAGGGGSGPLTLLSSTMAAAAGGLFSPSGVVLAPATTALVSGVVEGFPELALRAFPGPSAGAQLRRAIVVHLASLPRRSQPWTHLGVFVAGSQAHLWLKPANRWPKLKAFVMHPDSRGAFLDVQLPGAGGATGGLVALDPTALRRAATSGLTAAITAAWPGQAPLERIRRAAAFTLAFAVRGPAGPHTMLGSALGTAIRKRDKEAFDALAGVGKLSELLDDTAAGAPTAGGGSGTGSGAAGRESGGGASSADAAERESSDGDGGAGRSSSGGGSVGACGLSNSGSGGGGGGGGGGSGGGSGSGYIISFKKDQDGYMRLRLEALLMEWPKEEDVGTANAAAGGGTGGLTITSGAAAAGAPLASALCANTGASMLSLPATTDCSSTTNSTANDLTGLYNGGSGAPLELPSSLVALTPAGFSGPLTPTALSGVAALPPGGGVGSGAGGGPISDVGSPPLEQELMRRFPPPPGAPAGSEQVTIAAAKRCIARLLAWAPPPHQLTFAKLGAQVPKLLGGARIGRNLRLICLEEPDVFAVQSQSPTVYVVRLVCPRLLQLALEQSERKHASSQHPHPTFQQPQLPTNQPPPPPPPHQQPQPTAHTLPPVVQVLMPQQHAVLQKSLQLAMQPGQPGQIGVGIAGGGGALTTQLQQLQLHQPQGQQMQGLVGVSARGGTCTEQPLQNPLISSHPSSHPQLQIASVPQRLLLQPQGQGPELEQDTQQQQQPYIRTATQLVSSAGSASGDLGRAGATTTTTWSTTWQQQPQQQQLLLLQQQSQTQGPQQQQQVGISTLRHQSSLGSNNGGGGTARLYDDRLSLSGSTPRPSLSSVGSLGGRDGFSASNLSLDSAQLTSWHGGGGAVGGGGGSESRNRRATAPRLRRCRSGRRTGAAAATCANAWWRRNGGGMAQHFPRPYPVESVLSGFPRRHAALPRLCTNRDCRASVRRTSCARVVVRSVSNGDGGWCW</sequence>
<keyword evidence="3" id="KW-1185">Reference proteome</keyword>
<feature type="compositionally biased region" description="Low complexity" evidence="1">
    <location>
        <begin position="782"/>
        <end position="791"/>
    </location>
</feature>
<feature type="region of interest" description="Disordered" evidence="1">
    <location>
        <begin position="941"/>
        <end position="966"/>
    </location>
</feature>
<organism evidence="2 3">
    <name type="scientific">Volvox africanus</name>
    <dbReference type="NCBI Taxonomy" id="51714"/>
    <lineage>
        <taxon>Eukaryota</taxon>
        <taxon>Viridiplantae</taxon>
        <taxon>Chlorophyta</taxon>
        <taxon>core chlorophytes</taxon>
        <taxon>Chlorophyceae</taxon>
        <taxon>CS clade</taxon>
        <taxon>Chlamydomonadales</taxon>
        <taxon>Volvocaceae</taxon>
        <taxon>Volvox</taxon>
    </lineage>
</organism>
<feature type="compositionally biased region" description="Polar residues" evidence="1">
    <location>
        <begin position="1024"/>
        <end position="1037"/>
    </location>
</feature>
<dbReference type="Proteomes" id="UP001165090">
    <property type="component" value="Unassembled WGS sequence"/>
</dbReference>
<feature type="compositionally biased region" description="Basic residues" evidence="1">
    <location>
        <begin position="1078"/>
        <end position="1089"/>
    </location>
</feature>
<feature type="region of interest" description="Disordered" evidence="1">
    <location>
        <begin position="988"/>
        <end position="1039"/>
    </location>
</feature>
<dbReference type="EMBL" id="BSDZ01000080">
    <property type="protein sequence ID" value="GLI68542.1"/>
    <property type="molecule type" value="Genomic_DNA"/>
</dbReference>
<protein>
    <recommendedName>
        <fullName evidence="4">Mediator complex subunit 14</fullName>
    </recommendedName>
</protein>